<dbReference type="InParanoid" id="C5LLA7"/>
<sequence>MPPPAPSSPSTPFSFSVSPEIGRWVRLGLGGLWCALAGYALGNAAANWSANTQSTTGKSKQKKKAIPGSTDENGPSVNTKGMDVAVNTDGWWGKYVLDASDLMVAVVACEAHAVGFGTLDNDTHVPASTTLVLRCKFQPTSTVGGGDLAFQIFFDPADSYLRFISKFDLASADLSDEVIAYTAASWNTTMRYCRLTQCGGPAGTNNGPSDGLNLDMVAVAPQWFATQTHAIEWLARLTKVFMTSITRCLVHIRDCRNGSMPFATKDMLEANTVLSAIQQQQQPNSSSSSLSNAADSREYAATATTGVLSSSSYTRSDGDEFCPICLERFVPGDLVRRLPCMHVFHKTKACDIDKHLKRNKQCPTCKTPIDVRYDYLFQAPQEASSSPEQQQHQLTEGGMRRSSASEGETSQQEGDVSEHVADLERMLDGLRESLYNYERMRRAVEAFYHTTSTVIPSTDESSSQIEPTVRELPPIGWRRDSGQDRQGSNGHDIEKADMENICDMFGVSTPNDASSGCEDQQQHVKIRETTTVVEKDSFEELQLKTLKDVEQLSERCVGKLNDCRTKAAVFNFMRDTLRGIEEKLDQDECTKLIKELQALVTSKKQEKAEKDRNRKKQATDVSQMKKGAKVDYQAEIDMMYGDDGYGEYDDEYDDYADFV</sequence>
<feature type="region of interest" description="Disordered" evidence="5">
    <location>
        <begin position="51"/>
        <end position="80"/>
    </location>
</feature>
<protein>
    <recommendedName>
        <fullName evidence="6">RING-type domain-containing protein</fullName>
    </recommendedName>
</protein>
<organism evidence="8">
    <name type="scientific">Perkinsus marinus (strain ATCC 50983 / TXsc)</name>
    <dbReference type="NCBI Taxonomy" id="423536"/>
    <lineage>
        <taxon>Eukaryota</taxon>
        <taxon>Sar</taxon>
        <taxon>Alveolata</taxon>
        <taxon>Perkinsozoa</taxon>
        <taxon>Perkinsea</taxon>
        <taxon>Perkinsida</taxon>
        <taxon>Perkinsidae</taxon>
        <taxon>Perkinsus</taxon>
    </lineage>
</organism>
<dbReference type="Pfam" id="PF08597">
    <property type="entry name" value="eIF3_subunit"/>
    <property type="match status" value="1"/>
</dbReference>
<dbReference type="GeneID" id="9047488"/>
<feature type="domain" description="RING-type" evidence="6">
    <location>
        <begin position="322"/>
        <end position="366"/>
    </location>
</feature>
<dbReference type="Gene3D" id="3.30.40.10">
    <property type="entry name" value="Zinc/RING finger domain, C3HC4 (zinc finger)"/>
    <property type="match status" value="1"/>
</dbReference>
<feature type="compositionally biased region" description="Basic and acidic residues" evidence="5">
    <location>
        <begin position="603"/>
        <end position="612"/>
    </location>
</feature>
<dbReference type="InterPro" id="IPR013906">
    <property type="entry name" value="eIF3j"/>
</dbReference>
<dbReference type="SMART" id="SM00184">
    <property type="entry name" value="RING"/>
    <property type="match status" value="1"/>
</dbReference>
<feature type="compositionally biased region" description="Low complexity" evidence="5">
    <location>
        <begin position="381"/>
        <end position="391"/>
    </location>
</feature>
<feature type="region of interest" description="Disordered" evidence="5">
    <location>
        <begin position="381"/>
        <end position="419"/>
    </location>
</feature>
<dbReference type="RefSeq" id="XP_002769748.1">
    <property type="nucleotide sequence ID" value="XM_002769702.1"/>
</dbReference>
<keyword evidence="1" id="KW-0479">Metal-binding</keyword>
<feature type="compositionally biased region" description="Polar residues" evidence="5">
    <location>
        <begin position="402"/>
        <end position="414"/>
    </location>
</feature>
<dbReference type="GO" id="GO:0008270">
    <property type="term" value="F:zinc ion binding"/>
    <property type="evidence" value="ECO:0007669"/>
    <property type="project" value="UniProtKB-KW"/>
</dbReference>
<accession>C5LLA7</accession>
<dbReference type="Proteomes" id="UP000007800">
    <property type="component" value="Unassembled WGS sequence"/>
</dbReference>
<name>C5LLA7_PERM5</name>
<keyword evidence="3" id="KW-0862">Zinc</keyword>
<evidence type="ECO:0000256" key="2">
    <source>
        <dbReference type="ARBA" id="ARBA00022771"/>
    </source>
</evidence>
<keyword evidence="8" id="KW-1185">Reference proteome</keyword>
<dbReference type="Pfam" id="PF13639">
    <property type="entry name" value="zf-RING_2"/>
    <property type="match status" value="1"/>
</dbReference>
<dbReference type="GO" id="GO:0006511">
    <property type="term" value="P:ubiquitin-dependent protein catabolic process"/>
    <property type="evidence" value="ECO:0007669"/>
    <property type="project" value="TreeGrafter"/>
</dbReference>
<keyword evidence="2 4" id="KW-0863">Zinc-finger</keyword>
<dbReference type="PANTHER" id="PTHR45931">
    <property type="entry name" value="SI:CH211-59O9.10"/>
    <property type="match status" value="1"/>
</dbReference>
<feature type="region of interest" description="Disordered" evidence="5">
    <location>
        <begin position="473"/>
        <end position="492"/>
    </location>
</feature>
<evidence type="ECO:0000256" key="5">
    <source>
        <dbReference type="SAM" id="MobiDB-lite"/>
    </source>
</evidence>
<evidence type="ECO:0000313" key="8">
    <source>
        <dbReference type="Proteomes" id="UP000007800"/>
    </source>
</evidence>
<dbReference type="EMBL" id="GG683102">
    <property type="protein sequence ID" value="EER02466.1"/>
    <property type="molecule type" value="Genomic_DNA"/>
</dbReference>
<evidence type="ECO:0000256" key="3">
    <source>
        <dbReference type="ARBA" id="ARBA00022833"/>
    </source>
</evidence>
<evidence type="ECO:0000256" key="4">
    <source>
        <dbReference type="PROSITE-ProRule" id="PRU00175"/>
    </source>
</evidence>
<evidence type="ECO:0000259" key="6">
    <source>
        <dbReference type="PROSITE" id="PS50089"/>
    </source>
</evidence>
<dbReference type="OMA" id="ANWSANT"/>
<dbReference type="AlphaFoldDB" id="C5LLA7"/>
<dbReference type="GO" id="GO:0061630">
    <property type="term" value="F:ubiquitin protein ligase activity"/>
    <property type="evidence" value="ECO:0007669"/>
    <property type="project" value="TreeGrafter"/>
</dbReference>
<feature type="compositionally biased region" description="Polar residues" evidence="5">
    <location>
        <begin position="70"/>
        <end position="79"/>
    </location>
</feature>
<dbReference type="InterPro" id="IPR001841">
    <property type="entry name" value="Znf_RING"/>
</dbReference>
<dbReference type="GO" id="GO:0005852">
    <property type="term" value="C:eukaryotic translation initiation factor 3 complex"/>
    <property type="evidence" value="ECO:0007669"/>
    <property type="project" value="InterPro"/>
</dbReference>
<dbReference type="PROSITE" id="PS50089">
    <property type="entry name" value="ZF_RING_2"/>
    <property type="match status" value="1"/>
</dbReference>
<dbReference type="GO" id="GO:0005634">
    <property type="term" value="C:nucleus"/>
    <property type="evidence" value="ECO:0007669"/>
    <property type="project" value="TreeGrafter"/>
</dbReference>
<dbReference type="InterPro" id="IPR013083">
    <property type="entry name" value="Znf_RING/FYVE/PHD"/>
</dbReference>
<dbReference type="PANTHER" id="PTHR45931:SF3">
    <property type="entry name" value="RING ZINC FINGER-CONTAINING PROTEIN"/>
    <property type="match status" value="1"/>
</dbReference>
<proteinExistence type="predicted"/>
<reference evidence="7 8" key="1">
    <citation type="submission" date="2008-07" db="EMBL/GenBank/DDBJ databases">
        <authorList>
            <person name="El-Sayed N."/>
            <person name="Caler E."/>
            <person name="Inman J."/>
            <person name="Amedeo P."/>
            <person name="Hass B."/>
            <person name="Wortman J."/>
        </authorList>
    </citation>
    <scope>NUCLEOTIDE SEQUENCE [LARGE SCALE GENOMIC DNA]</scope>
    <source>
        <strain evidence="8">ATCC 50983 / TXsc</strain>
    </source>
</reference>
<gene>
    <name evidence="7" type="ORF">Pmar_PMAR004829</name>
</gene>
<evidence type="ECO:0000313" key="7">
    <source>
        <dbReference type="EMBL" id="EER02466.1"/>
    </source>
</evidence>
<dbReference type="GO" id="GO:0003743">
    <property type="term" value="F:translation initiation factor activity"/>
    <property type="evidence" value="ECO:0007669"/>
    <property type="project" value="InterPro"/>
</dbReference>
<dbReference type="InterPro" id="IPR051834">
    <property type="entry name" value="RING_finger_E3_ligase"/>
</dbReference>
<feature type="region of interest" description="Disordered" evidence="5">
    <location>
        <begin position="603"/>
        <end position="628"/>
    </location>
</feature>
<dbReference type="OrthoDB" id="441559at2759"/>
<dbReference type="SUPFAM" id="SSF57850">
    <property type="entry name" value="RING/U-box"/>
    <property type="match status" value="1"/>
</dbReference>
<evidence type="ECO:0000256" key="1">
    <source>
        <dbReference type="ARBA" id="ARBA00022723"/>
    </source>
</evidence>